<evidence type="ECO:0000256" key="2">
    <source>
        <dbReference type="ARBA" id="ARBA00022500"/>
    </source>
</evidence>
<dbReference type="GO" id="GO:0005615">
    <property type="term" value="C:extracellular space"/>
    <property type="evidence" value="ECO:0007669"/>
    <property type="project" value="UniProtKB-KW"/>
</dbReference>
<keyword evidence="4 5" id="KW-0732">Signal</keyword>
<comment type="similarity">
    <text evidence="1">Belongs to the intercrine beta (chemokine CC) family.</text>
</comment>
<dbReference type="EMBL" id="KL245767">
    <property type="protein sequence ID" value="KFV14649.1"/>
    <property type="molecule type" value="Genomic_DNA"/>
</dbReference>
<gene>
    <name evidence="7" type="ORF">N339_00786</name>
</gene>
<dbReference type="AlphaFoldDB" id="A0A093CNY8"/>
<dbReference type="GO" id="GO:0006954">
    <property type="term" value="P:inflammatory response"/>
    <property type="evidence" value="ECO:0007669"/>
    <property type="project" value="TreeGrafter"/>
</dbReference>
<feature type="domain" description="Chemokine interleukin-8-like" evidence="6">
    <location>
        <begin position="40"/>
        <end position="98"/>
    </location>
</feature>
<proteinExistence type="inferred from homology"/>
<dbReference type="InterPro" id="IPR039809">
    <property type="entry name" value="Chemokine_b/g/d"/>
</dbReference>
<dbReference type="CDD" id="cd00272">
    <property type="entry name" value="Chemokine_CC"/>
    <property type="match status" value="1"/>
</dbReference>
<evidence type="ECO:0000259" key="6">
    <source>
        <dbReference type="SMART" id="SM00199"/>
    </source>
</evidence>
<feature type="non-terminal residue" evidence="7">
    <location>
        <position position="1"/>
    </location>
</feature>
<evidence type="ECO:0000256" key="1">
    <source>
        <dbReference type="ARBA" id="ARBA00010868"/>
    </source>
</evidence>
<dbReference type="GO" id="GO:0008009">
    <property type="term" value="F:chemokine activity"/>
    <property type="evidence" value="ECO:0007669"/>
    <property type="project" value="InterPro"/>
</dbReference>
<feature type="chain" id="PRO_5001882118" evidence="5">
    <location>
        <begin position="23"/>
        <end position="101"/>
    </location>
</feature>
<dbReference type="GO" id="GO:0061844">
    <property type="term" value="P:antimicrobial humoral immune response mediated by antimicrobial peptide"/>
    <property type="evidence" value="ECO:0007669"/>
    <property type="project" value="TreeGrafter"/>
</dbReference>
<dbReference type="SMART" id="SM00199">
    <property type="entry name" value="SCY"/>
    <property type="match status" value="1"/>
</dbReference>
<dbReference type="GO" id="GO:0048020">
    <property type="term" value="F:CCR chemokine receptor binding"/>
    <property type="evidence" value="ECO:0007669"/>
    <property type="project" value="TreeGrafter"/>
</dbReference>
<protein>
    <submittedName>
        <fullName evidence="7">C-C motif chemokine 3</fullName>
    </submittedName>
</protein>
<keyword evidence="8" id="KW-1185">Reference proteome</keyword>
<dbReference type="Pfam" id="PF00048">
    <property type="entry name" value="IL8"/>
    <property type="match status" value="1"/>
</dbReference>
<dbReference type="SUPFAM" id="SSF54117">
    <property type="entry name" value="Interleukin 8-like chemokines"/>
    <property type="match status" value="1"/>
</dbReference>
<evidence type="ECO:0000256" key="4">
    <source>
        <dbReference type="ARBA" id="ARBA00022729"/>
    </source>
</evidence>
<keyword evidence="3" id="KW-0202">Cytokine</keyword>
<dbReference type="FunFam" id="2.40.50.40:FF:000002">
    <property type="entry name" value="C-C motif chemokine"/>
    <property type="match status" value="1"/>
</dbReference>
<name>A0A093CNY8_9AVES</name>
<accession>A0A093CNY8</accession>
<dbReference type="InterPro" id="IPR001811">
    <property type="entry name" value="Chemokine_IL8-like_dom"/>
</dbReference>
<dbReference type="PANTHER" id="PTHR12015">
    <property type="entry name" value="SMALL INDUCIBLE CYTOKINE A"/>
    <property type="match status" value="1"/>
</dbReference>
<feature type="signal peptide" evidence="5">
    <location>
        <begin position="1"/>
        <end position="22"/>
    </location>
</feature>
<keyword evidence="2" id="KW-0145">Chemotaxis</keyword>
<evidence type="ECO:0000256" key="5">
    <source>
        <dbReference type="SAM" id="SignalP"/>
    </source>
</evidence>
<dbReference type="InterPro" id="IPR036048">
    <property type="entry name" value="Interleukin_8-like_sf"/>
</dbReference>
<dbReference type="GO" id="GO:0070098">
    <property type="term" value="P:chemokine-mediated signaling pathway"/>
    <property type="evidence" value="ECO:0007669"/>
    <property type="project" value="TreeGrafter"/>
</dbReference>
<dbReference type="Gene3D" id="2.40.50.40">
    <property type="match status" value="1"/>
</dbReference>
<reference evidence="7 8" key="1">
    <citation type="submission" date="2014-04" db="EMBL/GenBank/DDBJ databases">
        <title>Genome evolution of avian class.</title>
        <authorList>
            <person name="Zhang G."/>
            <person name="Li C."/>
        </authorList>
    </citation>
    <scope>NUCLEOTIDE SEQUENCE [LARGE SCALE GENOMIC DNA]</scope>
    <source>
        <strain evidence="7">BGI_N339</strain>
    </source>
</reference>
<organism evidence="7 8">
    <name type="scientific">Pterocles gutturalis</name>
    <name type="common">yellow-throated sandgrouse</name>
    <dbReference type="NCBI Taxonomy" id="240206"/>
    <lineage>
        <taxon>Eukaryota</taxon>
        <taxon>Metazoa</taxon>
        <taxon>Chordata</taxon>
        <taxon>Craniata</taxon>
        <taxon>Vertebrata</taxon>
        <taxon>Euteleostomi</taxon>
        <taxon>Archelosauria</taxon>
        <taxon>Archosauria</taxon>
        <taxon>Dinosauria</taxon>
        <taxon>Saurischia</taxon>
        <taxon>Theropoda</taxon>
        <taxon>Coelurosauria</taxon>
        <taxon>Aves</taxon>
        <taxon>Neognathae</taxon>
        <taxon>Neoaves</taxon>
        <taxon>Columbimorphae</taxon>
        <taxon>Pterocliformes</taxon>
        <taxon>Pteroclidae</taxon>
        <taxon>Pterocles</taxon>
    </lineage>
</organism>
<dbReference type="GO" id="GO:0030335">
    <property type="term" value="P:positive regulation of cell migration"/>
    <property type="evidence" value="ECO:0007669"/>
    <property type="project" value="TreeGrafter"/>
</dbReference>
<dbReference type="PANTHER" id="PTHR12015:SF103">
    <property type="entry name" value="C-C MOTIF CHEMOKINE 4-RELATED"/>
    <property type="match status" value="1"/>
</dbReference>
<evidence type="ECO:0000313" key="7">
    <source>
        <dbReference type="EMBL" id="KFV14649.1"/>
    </source>
</evidence>
<evidence type="ECO:0000256" key="3">
    <source>
        <dbReference type="ARBA" id="ARBA00022514"/>
    </source>
</evidence>
<dbReference type="Proteomes" id="UP000053149">
    <property type="component" value="Unassembled WGS sequence"/>
</dbReference>
<sequence length="101" mass="10754">MKVPTAALATLLLVAIWSLAEAHIGESSVAASSQQPATIPTVCCFTYVSQRLPRSAISSAYTTSSSCSQPAVILVTKKGIKVCADPQAPWVQAYLKRFQKL</sequence>
<dbReference type="GO" id="GO:0048245">
    <property type="term" value="P:eosinophil chemotaxis"/>
    <property type="evidence" value="ECO:0007669"/>
    <property type="project" value="TreeGrafter"/>
</dbReference>
<evidence type="ECO:0000313" key="8">
    <source>
        <dbReference type="Proteomes" id="UP000053149"/>
    </source>
</evidence>